<evidence type="ECO:0000313" key="4">
    <source>
        <dbReference type="Proteomes" id="UP000636888"/>
    </source>
</evidence>
<proteinExistence type="predicted"/>
<dbReference type="AlphaFoldDB" id="A0A8J7LY35"/>
<keyword evidence="1" id="KW-0328">Glycosyltransferase</keyword>
<sequence>MHRTERRLEILKLWVDPVDMAGALMTVERFVDHGERPHSVFAVNPEKNFSVPRDPDLHEQFKNADLLIPDGIGVVLAARLLHRARLSRVPGVELMGEICRLSAAKGYRVFLYGAQEEVSAKAAELLGRRHPALQIVGRANGFVPEHEMPALVARINASGAQVLFLALGSPRQERWFAQHAGELTSVRVCQGIGGTLDTIAGTVRRAPRFWCRLNLEWLYRLLAQPSRIRRQRALPLFAGKVIIAKLKRLVLPHRSADQFFTSP</sequence>
<dbReference type="NCBIfam" id="TIGR00696">
    <property type="entry name" value="wecG_tagA_cpsF"/>
    <property type="match status" value="1"/>
</dbReference>
<name>A0A8J7LY35_9BACT</name>
<reference evidence="3" key="1">
    <citation type="submission" date="2020-12" db="EMBL/GenBank/DDBJ databases">
        <title>Geomonas sp. Red875, isolated from river sediment.</title>
        <authorList>
            <person name="Xu Z."/>
            <person name="Zhang Z."/>
            <person name="Masuda Y."/>
            <person name="Itoh H."/>
            <person name="Senoo K."/>
        </authorList>
    </citation>
    <scope>NUCLEOTIDE SEQUENCE</scope>
    <source>
        <strain evidence="3">Red875</strain>
    </source>
</reference>
<gene>
    <name evidence="3" type="ORF">JFN93_05975</name>
</gene>
<accession>A0A8J7LY35</accession>
<dbReference type="Pfam" id="PF03808">
    <property type="entry name" value="Glyco_tran_WecG"/>
    <property type="match status" value="1"/>
</dbReference>
<dbReference type="RefSeq" id="WP_199383082.1">
    <property type="nucleotide sequence ID" value="NZ_JAEMHM010000004.1"/>
</dbReference>
<evidence type="ECO:0000256" key="1">
    <source>
        <dbReference type="ARBA" id="ARBA00022676"/>
    </source>
</evidence>
<dbReference type="PANTHER" id="PTHR34136">
    <property type="match status" value="1"/>
</dbReference>
<evidence type="ECO:0000256" key="2">
    <source>
        <dbReference type="ARBA" id="ARBA00022679"/>
    </source>
</evidence>
<dbReference type="Proteomes" id="UP000636888">
    <property type="component" value="Unassembled WGS sequence"/>
</dbReference>
<keyword evidence="4" id="KW-1185">Reference proteome</keyword>
<evidence type="ECO:0000313" key="3">
    <source>
        <dbReference type="EMBL" id="MBJ6724246.1"/>
    </source>
</evidence>
<dbReference type="PANTHER" id="PTHR34136:SF1">
    <property type="entry name" value="UDP-N-ACETYL-D-MANNOSAMINURONIC ACID TRANSFERASE"/>
    <property type="match status" value="1"/>
</dbReference>
<dbReference type="EMBL" id="JAEMHM010000004">
    <property type="protein sequence ID" value="MBJ6724246.1"/>
    <property type="molecule type" value="Genomic_DNA"/>
</dbReference>
<protein>
    <submittedName>
        <fullName evidence="3">WecB/TagA/CpsF family glycosyltransferase</fullName>
    </submittedName>
</protein>
<dbReference type="InterPro" id="IPR004629">
    <property type="entry name" value="WecG_TagA_CpsF"/>
</dbReference>
<keyword evidence="2" id="KW-0808">Transferase</keyword>
<organism evidence="3 4">
    <name type="scientific">Geomesophilobacter sediminis</name>
    <dbReference type="NCBI Taxonomy" id="2798584"/>
    <lineage>
        <taxon>Bacteria</taxon>
        <taxon>Pseudomonadati</taxon>
        <taxon>Thermodesulfobacteriota</taxon>
        <taxon>Desulfuromonadia</taxon>
        <taxon>Geobacterales</taxon>
        <taxon>Geobacteraceae</taxon>
        <taxon>Geomesophilobacter</taxon>
    </lineage>
</organism>
<dbReference type="GO" id="GO:0016758">
    <property type="term" value="F:hexosyltransferase activity"/>
    <property type="evidence" value="ECO:0007669"/>
    <property type="project" value="TreeGrafter"/>
</dbReference>
<dbReference type="CDD" id="cd06533">
    <property type="entry name" value="Glyco_transf_WecG_TagA"/>
    <property type="match status" value="1"/>
</dbReference>
<comment type="caution">
    <text evidence="3">The sequence shown here is derived from an EMBL/GenBank/DDBJ whole genome shotgun (WGS) entry which is preliminary data.</text>
</comment>